<dbReference type="OrthoDB" id="6455635at2"/>
<dbReference type="Proteomes" id="UP000032735">
    <property type="component" value="Chromosome"/>
</dbReference>
<proteinExistence type="predicted"/>
<reference evidence="1 2" key="1">
    <citation type="submission" date="2013-07" db="EMBL/GenBank/DDBJ databases">
        <authorList>
            <person name="Genoscope - CEA"/>
        </authorList>
    </citation>
    <scope>NUCLEOTIDE SEQUENCE [LARGE SCALE GENOMIC DNA]</scope>
    <source>
        <strain evidence="1 2">G6</strain>
    </source>
</reference>
<evidence type="ECO:0000313" key="1">
    <source>
        <dbReference type="EMBL" id="CDG20556.1"/>
    </source>
</evidence>
<accession>A0A068R0V7</accession>
<name>A0A068R0V7_9GAMM</name>
<protein>
    <submittedName>
        <fullName evidence="1">Uncharacterized protein</fullName>
    </submittedName>
</protein>
<sequence>MKVKIPTTDEFFLDDALEINEEIQAILVPLLTAVEDIDEDVRVMLRAVQRLSRYQYRSLCDLKIN</sequence>
<dbReference type="EMBL" id="FO704551">
    <property type="protein sequence ID" value="CDG20556.1"/>
    <property type="molecule type" value="Genomic_DNA"/>
</dbReference>
<dbReference type="HOGENOM" id="CLU_203958_0_0_6"/>
<dbReference type="KEGG" id="xpo:XPG1_0901"/>
<dbReference type="RefSeq" id="WP_045957928.1">
    <property type="nucleotide sequence ID" value="NZ_FO704551.1"/>
</dbReference>
<evidence type="ECO:0000313" key="2">
    <source>
        <dbReference type="Proteomes" id="UP000032735"/>
    </source>
</evidence>
<gene>
    <name evidence="1" type="ORF">XPG1_0901</name>
</gene>
<keyword evidence="2" id="KW-1185">Reference proteome</keyword>
<organism evidence="1 2">
    <name type="scientific">Xenorhabdus poinarii G6</name>
    <dbReference type="NCBI Taxonomy" id="1354304"/>
    <lineage>
        <taxon>Bacteria</taxon>
        <taxon>Pseudomonadati</taxon>
        <taxon>Pseudomonadota</taxon>
        <taxon>Gammaproteobacteria</taxon>
        <taxon>Enterobacterales</taxon>
        <taxon>Morganellaceae</taxon>
        <taxon>Xenorhabdus</taxon>
    </lineage>
</organism>
<dbReference type="AlphaFoldDB" id="A0A068R0V7"/>
<dbReference type="STRING" id="1354304.XPG1_0901"/>